<keyword evidence="2" id="KW-1185">Reference proteome</keyword>
<dbReference type="Proteomes" id="UP000095280">
    <property type="component" value="Unplaced"/>
</dbReference>
<feature type="region of interest" description="Disordered" evidence="1">
    <location>
        <begin position="142"/>
        <end position="166"/>
    </location>
</feature>
<name>A0A1I8FZU3_9PLAT</name>
<feature type="region of interest" description="Disordered" evidence="1">
    <location>
        <begin position="83"/>
        <end position="122"/>
    </location>
</feature>
<organism evidence="2 3">
    <name type="scientific">Macrostomum lignano</name>
    <dbReference type="NCBI Taxonomy" id="282301"/>
    <lineage>
        <taxon>Eukaryota</taxon>
        <taxon>Metazoa</taxon>
        <taxon>Spiralia</taxon>
        <taxon>Lophotrochozoa</taxon>
        <taxon>Platyhelminthes</taxon>
        <taxon>Rhabditophora</taxon>
        <taxon>Macrostomorpha</taxon>
        <taxon>Macrostomida</taxon>
        <taxon>Macrostomidae</taxon>
        <taxon>Macrostomum</taxon>
    </lineage>
</organism>
<feature type="compositionally biased region" description="Low complexity" evidence="1">
    <location>
        <begin position="83"/>
        <end position="93"/>
    </location>
</feature>
<reference evidence="3" key="1">
    <citation type="submission" date="2016-11" db="UniProtKB">
        <authorList>
            <consortium name="WormBaseParasite"/>
        </authorList>
    </citation>
    <scope>IDENTIFICATION</scope>
</reference>
<evidence type="ECO:0000313" key="3">
    <source>
        <dbReference type="WBParaSite" id="maker-uti_cns_0000403-snap-gene-1.14-mRNA-1"/>
    </source>
</evidence>
<sequence length="166" mass="18032">IWLATLAASKLPRKDQHVLAYLKSAPFIVELLVVRDVLKPFSSVMLRAQNLQLPAWHIVGDLSYLAVQLERLKQALGALSDGLAPGGVPSASGSGQGDCSRSQVRVEREPQPLLPVESQLRDKLPSLRNGMYDGMEVAASAASPFRVQSLEPDDSDQSDDDDDDIQ</sequence>
<evidence type="ECO:0000256" key="1">
    <source>
        <dbReference type="SAM" id="MobiDB-lite"/>
    </source>
</evidence>
<proteinExistence type="predicted"/>
<protein>
    <submittedName>
        <fullName evidence="3">Elongator complex protein 5</fullName>
    </submittedName>
</protein>
<evidence type="ECO:0000313" key="2">
    <source>
        <dbReference type="Proteomes" id="UP000095280"/>
    </source>
</evidence>
<accession>A0A1I8FZU3</accession>
<feature type="compositionally biased region" description="Acidic residues" evidence="1">
    <location>
        <begin position="151"/>
        <end position="166"/>
    </location>
</feature>
<dbReference type="WBParaSite" id="maker-uti_cns_0000403-snap-gene-1.14-mRNA-1">
    <property type="protein sequence ID" value="maker-uti_cns_0000403-snap-gene-1.14-mRNA-1"/>
    <property type="gene ID" value="maker-uti_cns_0000403-snap-gene-1.14"/>
</dbReference>
<dbReference type="AlphaFoldDB" id="A0A1I8FZU3"/>